<dbReference type="AlphaFoldDB" id="A0A951IZ76"/>
<feature type="transmembrane region" description="Helical" evidence="1">
    <location>
        <begin position="327"/>
        <end position="349"/>
    </location>
</feature>
<organism evidence="2 3">
    <name type="scientific">Arthrospiribacter ruber</name>
    <dbReference type="NCBI Taxonomy" id="2487934"/>
    <lineage>
        <taxon>Bacteria</taxon>
        <taxon>Pseudomonadati</taxon>
        <taxon>Bacteroidota</taxon>
        <taxon>Cytophagia</taxon>
        <taxon>Cytophagales</taxon>
        <taxon>Cyclobacteriaceae</taxon>
        <taxon>Arthrospiribacter</taxon>
    </lineage>
</organism>
<feature type="transmembrane region" description="Helical" evidence="1">
    <location>
        <begin position="53"/>
        <end position="78"/>
    </location>
</feature>
<dbReference type="EMBL" id="RPHB01000008">
    <property type="protein sequence ID" value="MBW3469558.1"/>
    <property type="molecule type" value="Genomic_DNA"/>
</dbReference>
<feature type="transmembrane region" description="Helical" evidence="1">
    <location>
        <begin position="570"/>
        <end position="590"/>
    </location>
</feature>
<feature type="transmembrane region" description="Helical" evidence="1">
    <location>
        <begin position="409"/>
        <end position="434"/>
    </location>
</feature>
<keyword evidence="3" id="KW-1185">Reference proteome</keyword>
<dbReference type="Proteomes" id="UP000727490">
    <property type="component" value="Unassembled WGS sequence"/>
</dbReference>
<feature type="transmembrane region" description="Helical" evidence="1">
    <location>
        <begin position="99"/>
        <end position="127"/>
    </location>
</feature>
<reference evidence="2 3" key="1">
    <citation type="journal article" date="2020" name="Syst. Appl. Microbiol.">
        <title>Arthrospiribacter ruber gen. nov., sp. nov., a novel bacterium isolated from Arthrospira cultures.</title>
        <authorList>
            <person name="Waleron M."/>
            <person name="Misztak A."/>
            <person name="Waleron M.M."/>
            <person name="Furmaniak M."/>
            <person name="Mrozik A."/>
            <person name="Waleron K."/>
        </authorList>
    </citation>
    <scope>NUCLEOTIDE SEQUENCE [LARGE SCALE GENOMIC DNA]</scope>
    <source>
        <strain evidence="2 3">DPMB0001</strain>
    </source>
</reference>
<evidence type="ECO:0000256" key="1">
    <source>
        <dbReference type="SAM" id="Phobius"/>
    </source>
</evidence>
<feature type="transmembrane region" description="Helical" evidence="1">
    <location>
        <begin position="14"/>
        <end position="33"/>
    </location>
</feature>
<dbReference type="RefSeq" id="WP_219292749.1">
    <property type="nucleotide sequence ID" value="NZ_RPHB01000008.1"/>
</dbReference>
<evidence type="ECO:0000313" key="3">
    <source>
        <dbReference type="Proteomes" id="UP000727490"/>
    </source>
</evidence>
<protein>
    <recommendedName>
        <fullName evidence="4">ABC-2 family transporter protein</fullName>
    </recommendedName>
</protein>
<feature type="transmembrane region" description="Helical" evidence="1">
    <location>
        <begin position="364"/>
        <end position="383"/>
    </location>
</feature>
<keyword evidence="1" id="KW-0472">Membrane</keyword>
<accession>A0A951IZ76</accession>
<comment type="caution">
    <text evidence="2">The sequence shown here is derived from an EMBL/GenBank/DDBJ whole genome shotgun (WGS) entry which is preliminary data.</text>
</comment>
<feature type="transmembrane region" description="Helical" evidence="1">
    <location>
        <begin position="484"/>
        <end position="510"/>
    </location>
</feature>
<feature type="transmembrane region" description="Helical" evidence="1">
    <location>
        <begin position="147"/>
        <end position="170"/>
    </location>
</feature>
<sequence>MTASILKHEIKNRFSHWSIFLLYGLLIFQGIWYTKGTFDYYVNEDLLMNAAAVFYKNLAGGGILLIIIVAVLTGPILFKEIQHKTGQWLFTNPIDEKKFFLGRFFAAFSINSFVALGYIIGMLLVPYSGIGDSHQFGDAPFGQLMHGYFFLLLPNLLLLTSLVFFALVYFKKMAAGYLAVIITVIAFLLMQTTAESSGATPFLMIADPFGYVAVDNAIDFLSVEERNFGYLKFTNYLLYNRLFWVGLSVLLIFSAYRKFSFKGFLKTDNKGKSDKVANAIGNSVEKTNVITSENLTFEFGLKECFKKLFSLSILEIKNVVRPSGFKVILGIVVLMNILQNLLWNASYYIGPTEPLTFTMTQFRLSYGIFIMILLMVWSVELFFKDRTVNFWQIADALPVPVWTITLSRFIAMSVVAFILAFTFMCSGIFVQTITGGTSLIDLKLYAYDILGYNWGWLTYVLQISLVFFIAGLTKNRIATHIISVGILFITILSFELGLAEQTIYAFAAVPGLEDYSEVSGYGIWTMAAKWYFLMWALLGACFILTGIWFWQRGSKSSLSSFSIFNKQLSWAGKISLAFLLIGFVATKLHIINEVNGKGNFELSETEEHEQADYEKKYSYLKSYVHPKYKMLDLKFDFYPDERKAVYIAEITLSNNYSSDTLYLNWSDFIDVQKLSIAGKELSPIFQDTDLKISAYLISNKSDSVLNVTIQAQKQYIGFTQGGEDPQPDLMFNGSFGSIKDFLPTIGYDYDRELNENRKRADYGLPKLTSRMASLDDSIALSQDAFSPDADWVKGKIEISTIENQTVIAPGNFIKSCSEKGRTYSIFEILKPQPFNWYLGSAEYGKAELVSNDVTLEIYHDPKHLFNVELYKEAATKAIQFVSESFGEFPSQQIRIYEIPYYQKPFYSFPNAIAISEKEGWYAKTDAMKERAYIYQTVSSQIIKQWIQSHISVANVQGADMLRVALPEALALTFVEKELGKDATDIMLKKKSDKYAKDKNSEANQEPALIYADGADYLEANKGAVEIFKLIKQLGINEFIQSIYTWNLAQSCNVTFLSLIEHLRFSHNEMKVENFEKK</sequence>
<name>A0A951IZ76_9BACT</name>
<keyword evidence="1" id="KW-0812">Transmembrane</keyword>
<keyword evidence="1" id="KW-1133">Transmembrane helix</keyword>
<evidence type="ECO:0000313" key="2">
    <source>
        <dbReference type="EMBL" id="MBW3469558.1"/>
    </source>
</evidence>
<feature type="transmembrane region" description="Helical" evidence="1">
    <location>
        <begin position="530"/>
        <end position="550"/>
    </location>
</feature>
<evidence type="ECO:0008006" key="4">
    <source>
        <dbReference type="Google" id="ProtNLM"/>
    </source>
</evidence>
<feature type="transmembrane region" description="Helical" evidence="1">
    <location>
        <begin position="177"/>
        <end position="194"/>
    </location>
</feature>
<proteinExistence type="predicted"/>
<feature type="transmembrane region" description="Helical" evidence="1">
    <location>
        <begin position="236"/>
        <end position="256"/>
    </location>
</feature>
<feature type="transmembrane region" description="Helical" evidence="1">
    <location>
        <begin position="454"/>
        <end position="472"/>
    </location>
</feature>
<gene>
    <name evidence="2" type="ORF">EGN73_17300</name>
</gene>